<evidence type="ECO:0000313" key="3">
    <source>
        <dbReference type="Proteomes" id="UP000268535"/>
    </source>
</evidence>
<protein>
    <submittedName>
        <fullName evidence="2">Uncharacterized protein</fullName>
    </submittedName>
</protein>
<dbReference type="EMBL" id="ML009483">
    <property type="protein sequence ID" value="RKO96981.1"/>
    <property type="molecule type" value="Genomic_DNA"/>
</dbReference>
<organism evidence="2 3">
    <name type="scientific">Caulochytrium protostelioides</name>
    <dbReference type="NCBI Taxonomy" id="1555241"/>
    <lineage>
        <taxon>Eukaryota</taxon>
        <taxon>Fungi</taxon>
        <taxon>Fungi incertae sedis</taxon>
        <taxon>Chytridiomycota</taxon>
        <taxon>Chytridiomycota incertae sedis</taxon>
        <taxon>Chytridiomycetes</taxon>
        <taxon>Caulochytriales</taxon>
        <taxon>Caulochytriaceae</taxon>
        <taxon>Caulochytrium</taxon>
    </lineage>
</organism>
<feature type="region of interest" description="Disordered" evidence="1">
    <location>
        <begin position="1"/>
        <end position="24"/>
    </location>
</feature>
<feature type="region of interest" description="Disordered" evidence="1">
    <location>
        <begin position="119"/>
        <end position="156"/>
    </location>
</feature>
<gene>
    <name evidence="2" type="ORF">CAUPRSCDRAFT_11324</name>
</gene>
<dbReference type="AlphaFoldDB" id="A0A4P9WUE5"/>
<sequence length="208" mass="22928">MADQRSAALAGPRTAATTPLLRPPAPTFPVRYPLVSTTPTDDPCYPTGFSPMAIHPPARHELHLKRIIRGVLSVAGLEGTSIPPRESDDEISNVPSRRSPFEHACGPVEYHDMARPHPRSYSPAATAKVGPTCPTRDKTRGRVPTPPPAGIPHLWGPCIGSPGTAWPPYRRIHRDRRDIRDIPITARSRDPIHHTGHQRRTPPRHPVH</sequence>
<feature type="region of interest" description="Disordered" evidence="1">
    <location>
        <begin position="79"/>
        <end position="100"/>
    </location>
</feature>
<feature type="region of interest" description="Disordered" evidence="1">
    <location>
        <begin position="177"/>
        <end position="208"/>
    </location>
</feature>
<proteinExistence type="predicted"/>
<evidence type="ECO:0000313" key="2">
    <source>
        <dbReference type="EMBL" id="RKO96981.1"/>
    </source>
</evidence>
<name>A0A4P9WUE5_9FUNG</name>
<feature type="compositionally biased region" description="Basic residues" evidence="1">
    <location>
        <begin position="194"/>
        <end position="208"/>
    </location>
</feature>
<evidence type="ECO:0000256" key="1">
    <source>
        <dbReference type="SAM" id="MobiDB-lite"/>
    </source>
</evidence>
<reference evidence="3" key="1">
    <citation type="journal article" date="2018" name="Nat. Microbiol.">
        <title>Leveraging single-cell genomics to expand the fungal tree of life.</title>
        <authorList>
            <person name="Ahrendt S.R."/>
            <person name="Quandt C.A."/>
            <person name="Ciobanu D."/>
            <person name="Clum A."/>
            <person name="Salamov A."/>
            <person name="Andreopoulos B."/>
            <person name="Cheng J.F."/>
            <person name="Woyke T."/>
            <person name="Pelin A."/>
            <person name="Henrissat B."/>
            <person name="Reynolds N.K."/>
            <person name="Benny G.L."/>
            <person name="Smith M.E."/>
            <person name="James T.Y."/>
            <person name="Grigoriev I.V."/>
        </authorList>
    </citation>
    <scope>NUCLEOTIDE SEQUENCE [LARGE SCALE GENOMIC DNA]</scope>
    <source>
        <strain evidence="3">ATCC 52028</strain>
    </source>
</reference>
<accession>A0A4P9WUE5</accession>
<dbReference type="Proteomes" id="UP000268535">
    <property type="component" value="Unassembled WGS sequence"/>
</dbReference>
<feature type="compositionally biased region" description="Basic and acidic residues" evidence="1">
    <location>
        <begin position="177"/>
        <end position="193"/>
    </location>
</feature>